<evidence type="ECO:0000256" key="2">
    <source>
        <dbReference type="ARBA" id="ARBA00023125"/>
    </source>
</evidence>
<dbReference type="AlphaFoldDB" id="A0A839DR12"/>
<dbReference type="PROSITE" id="PS50949">
    <property type="entry name" value="HTH_GNTR"/>
    <property type="match status" value="1"/>
</dbReference>
<proteinExistence type="predicted"/>
<keyword evidence="2 5" id="KW-0238">DNA-binding</keyword>
<dbReference type="Proteomes" id="UP000569329">
    <property type="component" value="Unassembled WGS sequence"/>
</dbReference>
<dbReference type="SUPFAM" id="SSF48008">
    <property type="entry name" value="GntR ligand-binding domain-like"/>
    <property type="match status" value="1"/>
</dbReference>
<keyword evidence="6" id="KW-1185">Reference proteome</keyword>
<dbReference type="InterPro" id="IPR000524">
    <property type="entry name" value="Tscrpt_reg_HTH_GntR"/>
</dbReference>
<name>A0A839DR12_9PSEU</name>
<evidence type="ECO:0000313" key="5">
    <source>
        <dbReference type="EMBL" id="MBA8823954.1"/>
    </source>
</evidence>
<dbReference type="Gene3D" id="1.10.10.10">
    <property type="entry name" value="Winged helix-like DNA-binding domain superfamily/Winged helix DNA-binding domain"/>
    <property type="match status" value="1"/>
</dbReference>
<evidence type="ECO:0000313" key="6">
    <source>
        <dbReference type="Proteomes" id="UP000569329"/>
    </source>
</evidence>
<dbReference type="PANTHER" id="PTHR43537:SF5">
    <property type="entry name" value="UXU OPERON TRANSCRIPTIONAL REGULATOR"/>
    <property type="match status" value="1"/>
</dbReference>
<dbReference type="InterPro" id="IPR008920">
    <property type="entry name" value="TF_FadR/GntR_C"/>
</dbReference>
<dbReference type="InterPro" id="IPR011711">
    <property type="entry name" value="GntR_C"/>
</dbReference>
<dbReference type="InterPro" id="IPR036388">
    <property type="entry name" value="WH-like_DNA-bd_sf"/>
</dbReference>
<evidence type="ECO:0000256" key="1">
    <source>
        <dbReference type="ARBA" id="ARBA00023015"/>
    </source>
</evidence>
<dbReference type="Pfam" id="PF00392">
    <property type="entry name" value="GntR"/>
    <property type="match status" value="1"/>
</dbReference>
<dbReference type="SMART" id="SM00895">
    <property type="entry name" value="FCD"/>
    <property type="match status" value="1"/>
</dbReference>
<comment type="caution">
    <text evidence="5">The sequence shown here is derived from an EMBL/GenBank/DDBJ whole genome shotgun (WGS) entry which is preliminary data.</text>
</comment>
<dbReference type="Gene3D" id="1.20.120.530">
    <property type="entry name" value="GntR ligand-binding domain-like"/>
    <property type="match status" value="1"/>
</dbReference>
<dbReference type="InterPro" id="IPR036390">
    <property type="entry name" value="WH_DNA-bd_sf"/>
</dbReference>
<dbReference type="SMART" id="SM00345">
    <property type="entry name" value="HTH_GNTR"/>
    <property type="match status" value="1"/>
</dbReference>
<dbReference type="Pfam" id="PF07729">
    <property type="entry name" value="FCD"/>
    <property type="match status" value="1"/>
</dbReference>
<keyword evidence="1" id="KW-0805">Transcription regulation</keyword>
<protein>
    <submittedName>
        <fullName evidence="5">DNA-binding GntR family transcriptional regulator</fullName>
    </submittedName>
</protein>
<reference evidence="5 6" key="1">
    <citation type="submission" date="2020-07" db="EMBL/GenBank/DDBJ databases">
        <title>Sequencing the genomes of 1000 actinobacteria strains.</title>
        <authorList>
            <person name="Klenk H.-P."/>
        </authorList>
    </citation>
    <scope>NUCLEOTIDE SEQUENCE [LARGE SCALE GENOMIC DNA]</scope>
    <source>
        <strain evidence="5 6">DSM 45975</strain>
    </source>
</reference>
<dbReference type="CDD" id="cd07377">
    <property type="entry name" value="WHTH_GntR"/>
    <property type="match status" value="1"/>
</dbReference>
<keyword evidence="3" id="KW-0804">Transcription</keyword>
<evidence type="ECO:0000259" key="4">
    <source>
        <dbReference type="PROSITE" id="PS50949"/>
    </source>
</evidence>
<feature type="domain" description="HTH gntR-type" evidence="4">
    <location>
        <begin position="4"/>
        <end position="71"/>
    </location>
</feature>
<evidence type="ECO:0000256" key="3">
    <source>
        <dbReference type="ARBA" id="ARBA00023163"/>
    </source>
</evidence>
<dbReference type="GO" id="GO:0003700">
    <property type="term" value="F:DNA-binding transcription factor activity"/>
    <property type="evidence" value="ECO:0007669"/>
    <property type="project" value="InterPro"/>
</dbReference>
<dbReference type="EMBL" id="JACGWZ010000001">
    <property type="protein sequence ID" value="MBA8823954.1"/>
    <property type="molecule type" value="Genomic_DNA"/>
</dbReference>
<dbReference type="SUPFAM" id="SSF46785">
    <property type="entry name" value="Winged helix' DNA-binding domain"/>
    <property type="match status" value="1"/>
</dbReference>
<dbReference type="PANTHER" id="PTHR43537">
    <property type="entry name" value="TRANSCRIPTIONAL REGULATOR, GNTR FAMILY"/>
    <property type="match status" value="1"/>
</dbReference>
<organism evidence="5 6">
    <name type="scientific">Halosaccharopolyspora lacisalsi</name>
    <dbReference type="NCBI Taxonomy" id="1000566"/>
    <lineage>
        <taxon>Bacteria</taxon>
        <taxon>Bacillati</taxon>
        <taxon>Actinomycetota</taxon>
        <taxon>Actinomycetes</taxon>
        <taxon>Pseudonocardiales</taxon>
        <taxon>Pseudonocardiaceae</taxon>
        <taxon>Halosaccharopolyspora</taxon>
    </lineage>
</organism>
<gene>
    <name evidence="5" type="ORF">FHX42_001283</name>
</gene>
<sequence>MYTPTKGEAAYQALRSAIRNGQLRPGQRVTLNELADSLEMSLTPVREALRRLASQGLVEQEPNRGTVIAEYTLERAREIYRLRLLLEPVAAELAATHATDDDRSEITTALSDLDEAVAEGRDADVAALNATLHHRIYTAARSPYLSEFIDKLWNGVPFQAISLTDRQQRSAEQHRAIVRAVLDADSDRASQLMHEHISEAAKDTFRQLADADEARTSDA</sequence>
<accession>A0A839DR12</accession>
<dbReference type="GO" id="GO:0003677">
    <property type="term" value="F:DNA binding"/>
    <property type="evidence" value="ECO:0007669"/>
    <property type="project" value="UniProtKB-KW"/>
</dbReference>